<sequence>MLDVEAAHRDHAIVEQVIADLKGGPLAHLPSGDFHANGAWVVCAVMTHNLLRAAAHLAGAALARARASTLRARLVNVPARIVRSGRRLRLRLPARWRWADPLSRFAAGAGLSAAA</sequence>
<accession>A0A315ZMG8</accession>
<dbReference type="Pfam" id="PF13701">
    <property type="entry name" value="DDE_Tnp_1_4"/>
    <property type="match status" value="1"/>
</dbReference>
<protein>
    <submittedName>
        <fullName evidence="2">DDE family transposase</fullName>
    </submittedName>
</protein>
<evidence type="ECO:0000313" key="3">
    <source>
        <dbReference type="Proteomes" id="UP000245469"/>
    </source>
</evidence>
<dbReference type="OrthoDB" id="3718343at2"/>
<gene>
    <name evidence="2" type="ORF">BXY45_1478</name>
</gene>
<comment type="caution">
    <text evidence="2">The sequence shown here is derived from an EMBL/GenBank/DDBJ whole genome shotgun (WGS) entry which is preliminary data.</text>
</comment>
<dbReference type="Proteomes" id="UP000245469">
    <property type="component" value="Unassembled WGS sequence"/>
</dbReference>
<dbReference type="AlphaFoldDB" id="A0A315ZMG8"/>
<dbReference type="EMBL" id="QGDQ01000047">
    <property type="protein sequence ID" value="PWJ46439.1"/>
    <property type="molecule type" value="Genomic_DNA"/>
</dbReference>
<organism evidence="2 3">
    <name type="scientific">Quadrisphaera granulorum</name>
    <dbReference type="NCBI Taxonomy" id="317664"/>
    <lineage>
        <taxon>Bacteria</taxon>
        <taxon>Bacillati</taxon>
        <taxon>Actinomycetota</taxon>
        <taxon>Actinomycetes</taxon>
        <taxon>Kineosporiales</taxon>
        <taxon>Kineosporiaceae</taxon>
        <taxon>Quadrisphaera</taxon>
    </lineage>
</organism>
<evidence type="ECO:0000259" key="1">
    <source>
        <dbReference type="Pfam" id="PF13701"/>
    </source>
</evidence>
<reference evidence="2 3" key="1">
    <citation type="submission" date="2018-03" db="EMBL/GenBank/DDBJ databases">
        <title>Genomic Encyclopedia of Archaeal and Bacterial Type Strains, Phase II (KMG-II): from individual species to whole genera.</title>
        <authorList>
            <person name="Goeker M."/>
        </authorList>
    </citation>
    <scope>NUCLEOTIDE SEQUENCE [LARGE SCALE GENOMIC DNA]</scope>
    <source>
        <strain evidence="2 3">DSM 44889</strain>
    </source>
</reference>
<dbReference type="InterPro" id="IPR025668">
    <property type="entry name" value="Tnp_DDE_dom"/>
</dbReference>
<evidence type="ECO:0000313" key="2">
    <source>
        <dbReference type="EMBL" id="PWJ46439.1"/>
    </source>
</evidence>
<keyword evidence="3" id="KW-1185">Reference proteome</keyword>
<proteinExistence type="predicted"/>
<name>A0A315ZMG8_9ACTN</name>
<feature type="domain" description="Transposase DDE" evidence="1">
    <location>
        <begin position="7"/>
        <end position="104"/>
    </location>
</feature>